<feature type="transmembrane region" description="Helical" evidence="1">
    <location>
        <begin position="153"/>
        <end position="173"/>
    </location>
</feature>
<keyword evidence="1" id="KW-1133">Transmembrane helix</keyword>
<keyword evidence="3" id="KW-1185">Reference proteome</keyword>
<feature type="transmembrane region" description="Helical" evidence="1">
    <location>
        <begin position="83"/>
        <end position="108"/>
    </location>
</feature>
<dbReference type="EMBL" id="JAGIOE010000001">
    <property type="protein sequence ID" value="MBP2374508.1"/>
    <property type="molecule type" value="Genomic_DNA"/>
</dbReference>
<feature type="transmembrane region" description="Helical" evidence="1">
    <location>
        <begin position="21"/>
        <end position="40"/>
    </location>
</feature>
<feature type="transmembrane region" description="Helical" evidence="1">
    <location>
        <begin position="221"/>
        <end position="241"/>
    </location>
</feature>
<proteinExistence type="predicted"/>
<protein>
    <submittedName>
        <fullName evidence="2">Uncharacterized protein</fullName>
    </submittedName>
</protein>
<evidence type="ECO:0000313" key="3">
    <source>
        <dbReference type="Proteomes" id="UP000766570"/>
    </source>
</evidence>
<sequence length="248" mass="25589">MSATNKTGQPELAIRLPKASVFGFLAAAVLFLASAVLQHLGSIQRWVVLRGQRPGNELSVEDHLLDYSFPADPWEPIGTAAQLFGAGTLLQALGVLAMAVGVLAVPRVAPNRIGIVTEPVLALLVAAAFAVLGAHALISGINAAPSDLQHSSVLLPLMVWGGLGGMVALAWLWAGMSKAASVACVFLLGSNMFGGAIANFTIAAMIAGYVSHDTTPWLESVVAGSTAAAALAMIFAAGTVVRRYRHAE</sequence>
<reference evidence="2 3" key="1">
    <citation type="submission" date="2021-03" db="EMBL/GenBank/DDBJ databases">
        <title>Sequencing the genomes of 1000 actinobacteria strains.</title>
        <authorList>
            <person name="Klenk H.-P."/>
        </authorList>
    </citation>
    <scope>NUCLEOTIDE SEQUENCE [LARGE SCALE GENOMIC DNA]</scope>
    <source>
        <strain evidence="2 3">DSM 15454</strain>
    </source>
</reference>
<keyword evidence="1" id="KW-0472">Membrane</keyword>
<organism evidence="2 3">
    <name type="scientific">Paeniglutamicibacter psychrophenolicus</name>
    <dbReference type="NCBI Taxonomy" id="257454"/>
    <lineage>
        <taxon>Bacteria</taxon>
        <taxon>Bacillati</taxon>
        <taxon>Actinomycetota</taxon>
        <taxon>Actinomycetes</taxon>
        <taxon>Micrococcales</taxon>
        <taxon>Micrococcaceae</taxon>
        <taxon>Paeniglutamicibacter</taxon>
    </lineage>
</organism>
<gene>
    <name evidence="2" type="ORF">JOF46_002420</name>
</gene>
<dbReference type="RefSeq" id="WP_209907519.1">
    <property type="nucleotide sequence ID" value="NZ_BAAAMI010000017.1"/>
</dbReference>
<keyword evidence="1" id="KW-0812">Transmembrane</keyword>
<dbReference type="Proteomes" id="UP000766570">
    <property type="component" value="Unassembled WGS sequence"/>
</dbReference>
<feature type="transmembrane region" description="Helical" evidence="1">
    <location>
        <begin position="120"/>
        <end position="141"/>
    </location>
</feature>
<feature type="transmembrane region" description="Helical" evidence="1">
    <location>
        <begin position="185"/>
        <end position="209"/>
    </location>
</feature>
<evidence type="ECO:0000256" key="1">
    <source>
        <dbReference type="SAM" id="Phobius"/>
    </source>
</evidence>
<evidence type="ECO:0000313" key="2">
    <source>
        <dbReference type="EMBL" id="MBP2374508.1"/>
    </source>
</evidence>
<comment type="caution">
    <text evidence="2">The sequence shown here is derived from an EMBL/GenBank/DDBJ whole genome shotgun (WGS) entry which is preliminary data.</text>
</comment>
<name>A0ABS4WEE3_9MICC</name>
<accession>A0ABS4WEE3</accession>